<evidence type="ECO:0000256" key="5">
    <source>
        <dbReference type="ARBA" id="ARBA00022741"/>
    </source>
</evidence>
<dbReference type="GO" id="GO:0043531">
    <property type="term" value="F:ADP binding"/>
    <property type="evidence" value="ECO:0007669"/>
    <property type="project" value="TreeGrafter"/>
</dbReference>
<evidence type="ECO:0000259" key="16">
    <source>
        <dbReference type="Pfam" id="PF02874"/>
    </source>
</evidence>
<evidence type="ECO:0000259" key="14">
    <source>
        <dbReference type="Pfam" id="PF00006"/>
    </source>
</evidence>
<evidence type="ECO:0000256" key="8">
    <source>
        <dbReference type="ARBA" id="ARBA00023065"/>
    </source>
</evidence>
<dbReference type="Gene3D" id="1.20.150.20">
    <property type="entry name" value="ATP synthase alpha/beta chain, C-terminal domain"/>
    <property type="match status" value="1"/>
</dbReference>
<feature type="site" description="Required for activity" evidence="12">
    <location>
        <position position="373"/>
    </location>
</feature>
<evidence type="ECO:0000256" key="2">
    <source>
        <dbReference type="ARBA" id="ARBA00008936"/>
    </source>
</evidence>
<comment type="similarity">
    <text evidence="2 12">Belongs to the ATPase alpha/beta chains family.</text>
</comment>
<evidence type="ECO:0000256" key="3">
    <source>
        <dbReference type="ARBA" id="ARBA00022448"/>
    </source>
</evidence>
<evidence type="ECO:0000256" key="13">
    <source>
        <dbReference type="SAM" id="MobiDB-lite"/>
    </source>
</evidence>
<dbReference type="InterPro" id="IPR000793">
    <property type="entry name" value="ATP_synth_asu_C"/>
</dbReference>
<evidence type="ECO:0000256" key="11">
    <source>
        <dbReference type="ARBA" id="ARBA00023310"/>
    </source>
</evidence>
<comment type="catalytic activity">
    <reaction evidence="12">
        <text>ATP + H2O + 4 H(+)(in) = ADP + phosphate + 5 H(+)(out)</text>
        <dbReference type="Rhea" id="RHEA:57720"/>
        <dbReference type="ChEBI" id="CHEBI:15377"/>
        <dbReference type="ChEBI" id="CHEBI:15378"/>
        <dbReference type="ChEBI" id="CHEBI:30616"/>
        <dbReference type="ChEBI" id="CHEBI:43474"/>
        <dbReference type="ChEBI" id="CHEBI:456216"/>
        <dbReference type="EC" id="7.1.2.2"/>
    </reaction>
</comment>
<dbReference type="InterPro" id="IPR033732">
    <property type="entry name" value="ATP_synth_F1_a_nt-bd_dom"/>
</dbReference>
<evidence type="ECO:0000259" key="15">
    <source>
        <dbReference type="Pfam" id="PF00306"/>
    </source>
</evidence>
<reference evidence="17" key="1">
    <citation type="journal article" date="2014" name="Int. J. Syst. Evol. Microbiol.">
        <title>Complete genome sequence of Corynebacterium casei LMG S-19264T (=DSM 44701T), isolated from a smear-ripened cheese.</title>
        <authorList>
            <consortium name="US DOE Joint Genome Institute (JGI-PGF)"/>
            <person name="Walter F."/>
            <person name="Albersmeier A."/>
            <person name="Kalinowski J."/>
            <person name="Ruckert C."/>
        </authorList>
    </citation>
    <scope>NUCLEOTIDE SEQUENCE</scope>
    <source>
        <strain evidence="17">CCM 7905</strain>
    </source>
</reference>
<feature type="binding site" evidence="12">
    <location>
        <begin position="172"/>
        <end position="179"/>
    </location>
    <ligand>
        <name>ATP</name>
        <dbReference type="ChEBI" id="CHEBI:30616"/>
    </ligand>
</feature>
<dbReference type="InterPro" id="IPR020003">
    <property type="entry name" value="ATPase_a/bsu_AS"/>
</dbReference>
<dbReference type="InterPro" id="IPR027417">
    <property type="entry name" value="P-loop_NTPase"/>
</dbReference>
<dbReference type="PROSITE" id="PS00152">
    <property type="entry name" value="ATPASE_ALPHA_BETA"/>
    <property type="match status" value="1"/>
</dbReference>
<dbReference type="PANTHER" id="PTHR48082:SF2">
    <property type="entry name" value="ATP SYNTHASE SUBUNIT ALPHA, MITOCHONDRIAL"/>
    <property type="match status" value="1"/>
</dbReference>
<evidence type="ECO:0000256" key="6">
    <source>
        <dbReference type="ARBA" id="ARBA00022840"/>
    </source>
</evidence>
<dbReference type="PANTHER" id="PTHR48082">
    <property type="entry name" value="ATP SYNTHASE SUBUNIT ALPHA, MITOCHONDRIAL"/>
    <property type="match status" value="1"/>
</dbReference>
<keyword evidence="4 12" id="KW-1003">Cell membrane</keyword>
<comment type="caution">
    <text evidence="17">The sequence shown here is derived from an EMBL/GenBank/DDBJ whole genome shotgun (WGS) entry which is preliminary data.</text>
</comment>
<keyword evidence="9 12" id="KW-0472">Membrane</keyword>
<comment type="function">
    <text evidence="12">Produces ATP from ADP in the presence of a proton gradient across the membrane. The alpha chain is a regulatory subunit.</text>
</comment>
<dbReference type="SUPFAM" id="SSF47917">
    <property type="entry name" value="C-terminal domain of alpha and beta subunits of F1 ATP synthase"/>
    <property type="match status" value="1"/>
</dbReference>
<feature type="domain" description="ATPase F1/V1/A1 complex alpha/beta subunit nucleotide-binding" evidence="14">
    <location>
        <begin position="152"/>
        <end position="375"/>
    </location>
</feature>
<dbReference type="AlphaFoldDB" id="A0A917CW75"/>
<dbReference type="CDD" id="cd18116">
    <property type="entry name" value="ATP-synt_F1_alpha_N"/>
    <property type="match status" value="1"/>
</dbReference>
<keyword evidence="12" id="KW-0375">Hydrogen ion transport</keyword>
<name>A0A917CW75_9NOCA</name>
<dbReference type="Gene3D" id="2.40.30.20">
    <property type="match status" value="1"/>
</dbReference>
<proteinExistence type="inferred from homology"/>
<dbReference type="InterPro" id="IPR004100">
    <property type="entry name" value="ATPase_F1/V1/A1_a/bsu_N"/>
</dbReference>
<feature type="compositionally biased region" description="Acidic residues" evidence="13">
    <location>
        <begin position="524"/>
        <end position="535"/>
    </location>
</feature>
<dbReference type="NCBIfam" id="NF009884">
    <property type="entry name" value="PRK13343.1"/>
    <property type="match status" value="1"/>
</dbReference>
<keyword evidence="7 12" id="KW-1278">Translocase</keyword>
<dbReference type="GO" id="GO:0045259">
    <property type="term" value="C:proton-transporting ATP synthase complex"/>
    <property type="evidence" value="ECO:0007669"/>
    <property type="project" value="UniProtKB-KW"/>
</dbReference>
<keyword evidence="5 12" id="KW-0547">Nucleotide-binding</keyword>
<evidence type="ECO:0000256" key="1">
    <source>
        <dbReference type="ARBA" id="ARBA00004370"/>
    </source>
</evidence>
<dbReference type="Pfam" id="PF00306">
    <property type="entry name" value="ATP-synt_ab_C"/>
    <property type="match status" value="1"/>
</dbReference>
<dbReference type="InterPro" id="IPR036121">
    <property type="entry name" value="ATPase_F1/V1/A1_a/bsu_N_sf"/>
</dbReference>
<keyword evidence="10 12" id="KW-0139">CF(1)</keyword>
<keyword evidence="6 12" id="KW-0067">ATP-binding</keyword>
<dbReference type="InterPro" id="IPR023366">
    <property type="entry name" value="ATP_synth_asu-like_sf"/>
</dbReference>
<dbReference type="FunFam" id="1.20.150.20:FF:000001">
    <property type="entry name" value="ATP synthase subunit alpha"/>
    <property type="match status" value="1"/>
</dbReference>
<dbReference type="RefSeq" id="WP_188543890.1">
    <property type="nucleotide sequence ID" value="NZ_BMCU01000001.1"/>
</dbReference>
<sequence length="549" mass="59249">MAELTISTDEIRSAIETYTANYSPESSREEVGTVSDTSDGIAHVAGLPSAMSNELLEFKGGVLGVALNLDATSIGAVILGDYEHIEEGQEVRRTGEVLSVPVGDSFLGRVIDPLGSPIDGLGDIESNEQRVLELQAASVLERQPVEEPLATGITAIDALTAIGRGQRQLIIGDRKTGKTAVCVDAIINQKANWDSGDENKQVRCIYVAIGQKGSTIAGVKTALEEHGAMEYTTIVAAPASDSAGFKWLAPYTGSALGQHWMYQGKHVLIVFDDLTKQAEAYRTISLLLRRPPGREAYPGDVFYLHSRLLERCAKLSDELGGGSMTGLPIIETKANDISAFIPTNVISITDGQVFLESDLFNKGVRPAINVGTSVSRVGGAAQTKGLKKVAGSLRLEMAQFRELEAFSAFASDLDAASKAQLERGARWVELLKQDQYTPVSVEDQIVSIYLVDAGYYDTVPVDDVRRFNSELLEDLHRNAQDAFDGIRGGAKALADENADKIKEATDKFKQGFLTSDGESIVNEAEADAMNPDDVDRENVKVTRKHPKKS</sequence>
<dbReference type="SUPFAM" id="SSF52540">
    <property type="entry name" value="P-loop containing nucleoside triphosphate hydrolases"/>
    <property type="match status" value="1"/>
</dbReference>
<dbReference type="FunFam" id="3.40.50.300:FF:000002">
    <property type="entry name" value="ATP synthase subunit alpha"/>
    <property type="match status" value="1"/>
</dbReference>
<dbReference type="GO" id="GO:0005886">
    <property type="term" value="C:plasma membrane"/>
    <property type="evidence" value="ECO:0007669"/>
    <property type="project" value="UniProtKB-SubCell"/>
</dbReference>
<dbReference type="SUPFAM" id="SSF50615">
    <property type="entry name" value="N-terminal domain of alpha and beta subunits of F1 ATP synthase"/>
    <property type="match status" value="1"/>
</dbReference>
<reference evidence="17" key="2">
    <citation type="submission" date="2020-09" db="EMBL/GenBank/DDBJ databases">
        <authorList>
            <person name="Sun Q."/>
            <person name="Sedlacek I."/>
        </authorList>
    </citation>
    <scope>NUCLEOTIDE SEQUENCE</scope>
    <source>
        <strain evidence="17">CCM 7905</strain>
    </source>
</reference>
<evidence type="ECO:0000313" key="17">
    <source>
        <dbReference type="EMBL" id="GGG01144.1"/>
    </source>
</evidence>
<feature type="region of interest" description="Disordered" evidence="13">
    <location>
        <begin position="523"/>
        <end position="549"/>
    </location>
</feature>
<evidence type="ECO:0000256" key="12">
    <source>
        <dbReference type="HAMAP-Rule" id="MF_01346"/>
    </source>
</evidence>
<dbReference type="GO" id="GO:0046933">
    <property type="term" value="F:proton-transporting ATP synthase activity, rotational mechanism"/>
    <property type="evidence" value="ECO:0007669"/>
    <property type="project" value="UniProtKB-UniRule"/>
</dbReference>
<dbReference type="Gene3D" id="3.40.50.300">
    <property type="entry name" value="P-loop containing nucleotide triphosphate hydrolases"/>
    <property type="match status" value="1"/>
</dbReference>
<dbReference type="InterPro" id="IPR038376">
    <property type="entry name" value="ATP_synth_asu_C_sf"/>
</dbReference>
<evidence type="ECO:0000256" key="9">
    <source>
        <dbReference type="ARBA" id="ARBA00023136"/>
    </source>
</evidence>
<dbReference type="CDD" id="cd18113">
    <property type="entry name" value="ATP-synt_F1_alpha_C"/>
    <property type="match status" value="1"/>
</dbReference>
<accession>A0A917CW75</accession>
<evidence type="ECO:0000256" key="4">
    <source>
        <dbReference type="ARBA" id="ARBA00022475"/>
    </source>
</evidence>
<dbReference type="Pfam" id="PF00006">
    <property type="entry name" value="ATP-synt_ab"/>
    <property type="match status" value="1"/>
</dbReference>
<dbReference type="Proteomes" id="UP000654257">
    <property type="component" value="Unassembled WGS sequence"/>
</dbReference>
<dbReference type="InterPro" id="IPR005294">
    <property type="entry name" value="ATP_synth_F1_asu"/>
</dbReference>
<keyword evidence="8 12" id="KW-0406">Ion transport</keyword>
<organism evidence="17 18">
    <name type="scientific">Rhodococcoides trifolii</name>
    <dbReference type="NCBI Taxonomy" id="908250"/>
    <lineage>
        <taxon>Bacteria</taxon>
        <taxon>Bacillati</taxon>
        <taxon>Actinomycetota</taxon>
        <taxon>Actinomycetes</taxon>
        <taxon>Mycobacteriales</taxon>
        <taxon>Nocardiaceae</taxon>
        <taxon>Rhodococcoides</taxon>
    </lineage>
</organism>
<comment type="subcellular location">
    <subcellularLocation>
        <location evidence="12">Cell membrane</location>
        <topology evidence="12">Peripheral membrane protein</topology>
    </subcellularLocation>
    <subcellularLocation>
        <location evidence="1">Membrane</location>
    </subcellularLocation>
</comment>
<keyword evidence="11 12" id="KW-0066">ATP synthesis</keyword>
<evidence type="ECO:0000256" key="7">
    <source>
        <dbReference type="ARBA" id="ARBA00022967"/>
    </source>
</evidence>
<feature type="domain" description="ATP synthase alpha subunit C-terminal" evidence="15">
    <location>
        <begin position="382"/>
        <end position="508"/>
    </location>
</feature>
<evidence type="ECO:0000256" key="10">
    <source>
        <dbReference type="ARBA" id="ARBA00023196"/>
    </source>
</evidence>
<dbReference type="HAMAP" id="MF_01346">
    <property type="entry name" value="ATP_synth_alpha_bact"/>
    <property type="match status" value="1"/>
</dbReference>
<protein>
    <recommendedName>
        <fullName evidence="12">ATP synthase subunit alpha</fullName>
        <ecNumber evidence="12">7.1.2.2</ecNumber>
    </recommendedName>
    <alternativeName>
        <fullName evidence="12">ATP synthase F1 sector subunit alpha</fullName>
    </alternativeName>
    <alternativeName>
        <fullName evidence="12">F-ATPase subunit alpha</fullName>
    </alternativeName>
</protein>
<keyword evidence="3 12" id="KW-0813">Transport</keyword>
<dbReference type="CDD" id="cd01132">
    <property type="entry name" value="F1-ATPase_alpha_CD"/>
    <property type="match status" value="1"/>
</dbReference>
<keyword evidence="18" id="KW-1185">Reference proteome</keyword>
<dbReference type="GO" id="GO:0005524">
    <property type="term" value="F:ATP binding"/>
    <property type="evidence" value="ECO:0007669"/>
    <property type="project" value="UniProtKB-UniRule"/>
</dbReference>
<feature type="domain" description="ATPase F1/V1/A1 complex alpha/beta subunit N-terminal" evidence="16">
    <location>
        <begin position="29"/>
        <end position="95"/>
    </location>
</feature>
<dbReference type="Pfam" id="PF02874">
    <property type="entry name" value="ATP-synt_ab_N"/>
    <property type="match status" value="1"/>
</dbReference>
<dbReference type="EMBL" id="BMCU01000001">
    <property type="protein sequence ID" value="GGG01144.1"/>
    <property type="molecule type" value="Genomic_DNA"/>
</dbReference>
<evidence type="ECO:0000313" key="18">
    <source>
        <dbReference type="Proteomes" id="UP000654257"/>
    </source>
</evidence>
<dbReference type="NCBIfam" id="TIGR00962">
    <property type="entry name" value="atpA"/>
    <property type="match status" value="1"/>
</dbReference>
<dbReference type="EC" id="7.1.2.2" evidence="12"/>
<gene>
    <name evidence="12 17" type="primary">atpA</name>
    <name evidence="17" type="ORF">GCM10007304_13920</name>
</gene>
<dbReference type="InterPro" id="IPR000194">
    <property type="entry name" value="ATPase_F1/V1/A1_a/bsu_nucl-bd"/>
</dbReference>